<gene>
    <name evidence="1" type="ORF">COO09_19160</name>
</gene>
<reference evidence="1 2" key="1">
    <citation type="submission" date="2017-09" db="EMBL/GenBank/DDBJ databases">
        <title>The Catabolism of 3,6-Dichlorosalicylic acid is Initiated by the Cytochrome P450 Monooxygenase DsmABC in Rhizorhabdus dicambivorans Ndbn-20.</title>
        <authorList>
            <person name="Na L."/>
        </authorList>
    </citation>
    <scope>NUCLEOTIDE SEQUENCE [LARGE SCALE GENOMIC DNA]</scope>
    <source>
        <strain evidence="1 2">Ndbn-20m</strain>
    </source>
</reference>
<dbReference type="EMBL" id="NWUF01000024">
    <property type="protein sequence ID" value="PCE40709.1"/>
    <property type="molecule type" value="Genomic_DNA"/>
</dbReference>
<dbReference type="AlphaFoldDB" id="A0A2A4FRG7"/>
<proteinExistence type="predicted"/>
<dbReference type="KEGG" id="rdi:CMV14_05260"/>
<evidence type="ECO:0000313" key="1">
    <source>
        <dbReference type="EMBL" id="PCE40709.1"/>
    </source>
</evidence>
<keyword evidence="2" id="KW-1185">Reference proteome</keyword>
<organism evidence="1 2">
    <name type="scientific">Rhizorhabdus dicambivorans</name>
    <dbReference type="NCBI Taxonomy" id="1850238"/>
    <lineage>
        <taxon>Bacteria</taxon>
        <taxon>Pseudomonadati</taxon>
        <taxon>Pseudomonadota</taxon>
        <taxon>Alphaproteobacteria</taxon>
        <taxon>Sphingomonadales</taxon>
        <taxon>Sphingomonadaceae</taxon>
        <taxon>Rhizorhabdus</taxon>
    </lineage>
</organism>
<protein>
    <submittedName>
        <fullName evidence="1">Uncharacterized protein</fullName>
    </submittedName>
</protein>
<sequence length="137" mass="14875">MLSFFQAESVMTALLHLDAINRLGRPFLLGSRPEDAALGHRLEDAAEALRHLGIMPAASPLSIEQLHERLAATLARASNLPHSAWRGRLAIRPRSIAAEGKMAWDIVTPEPAALPFIRRAAELVLPFAPFIDAGSRG</sequence>
<accession>A0A2A4FRG7</accession>
<evidence type="ECO:0000313" key="2">
    <source>
        <dbReference type="Proteomes" id="UP000218934"/>
    </source>
</evidence>
<dbReference type="Proteomes" id="UP000218934">
    <property type="component" value="Unassembled WGS sequence"/>
</dbReference>
<name>A0A2A4FRG7_9SPHN</name>
<comment type="caution">
    <text evidence="1">The sequence shown here is derived from an EMBL/GenBank/DDBJ whole genome shotgun (WGS) entry which is preliminary data.</text>
</comment>